<dbReference type="InterPro" id="IPR010138">
    <property type="entry name" value="UDP-diacylglucosamine_Hdrlase"/>
</dbReference>
<dbReference type="GO" id="GO:0019897">
    <property type="term" value="C:extrinsic component of plasma membrane"/>
    <property type="evidence" value="ECO:0007669"/>
    <property type="project" value="UniProtKB-UniRule"/>
</dbReference>
<dbReference type="InterPro" id="IPR043461">
    <property type="entry name" value="LpxH-like"/>
</dbReference>
<dbReference type="PANTHER" id="PTHR34990">
    <property type="entry name" value="UDP-2,3-DIACYLGLUCOSAMINE HYDROLASE-RELATED"/>
    <property type="match status" value="1"/>
</dbReference>
<keyword evidence="7 10" id="KW-0443">Lipid metabolism</keyword>
<comment type="catalytic activity">
    <reaction evidence="10">
        <text>UDP-2-N,3-O-bis[(3R)-3-hydroxytetradecanoyl]-alpha-D-glucosamine + H2O = 2-N,3-O-bis[(3R)-3-hydroxytetradecanoyl]-alpha-D-glucosaminyl 1-phosphate + UMP + 2 H(+)</text>
        <dbReference type="Rhea" id="RHEA:25213"/>
        <dbReference type="ChEBI" id="CHEBI:15377"/>
        <dbReference type="ChEBI" id="CHEBI:15378"/>
        <dbReference type="ChEBI" id="CHEBI:57865"/>
        <dbReference type="ChEBI" id="CHEBI:57957"/>
        <dbReference type="ChEBI" id="CHEBI:78847"/>
        <dbReference type="EC" id="3.6.1.54"/>
    </reaction>
</comment>
<dbReference type="InterPro" id="IPR029052">
    <property type="entry name" value="Metallo-depent_PP-like"/>
</dbReference>
<evidence type="ECO:0000256" key="1">
    <source>
        <dbReference type="ARBA" id="ARBA00022475"/>
    </source>
</evidence>
<gene>
    <name evidence="10" type="primary">lpxH</name>
    <name evidence="12" type="ORF">EDC35_104383</name>
</gene>
<feature type="binding site" evidence="10">
    <location>
        <position position="217"/>
    </location>
    <ligand>
        <name>Mn(2+)</name>
        <dbReference type="ChEBI" id="CHEBI:29035"/>
        <label>2</label>
    </ligand>
</feature>
<evidence type="ECO:0000256" key="5">
    <source>
        <dbReference type="ARBA" id="ARBA00022723"/>
    </source>
</evidence>
<evidence type="ECO:0000256" key="9">
    <source>
        <dbReference type="ARBA" id="ARBA00023211"/>
    </source>
</evidence>
<comment type="pathway">
    <text evidence="10">Glycolipid biosynthesis; lipid IV(A) biosynthesis; lipid IV(A) from (3R)-3-hydroxytetradecanoyl-[acyl-carrier-protein] and UDP-N-acetyl-alpha-D-glucosamine: step 4/6.</text>
</comment>
<feature type="binding site" evidence="10">
    <location>
        <begin position="101"/>
        <end position="102"/>
    </location>
    <ligand>
        <name>substrate</name>
    </ligand>
</feature>
<feature type="binding site" evidence="10">
    <location>
        <position position="189"/>
    </location>
    <ligand>
        <name>substrate</name>
    </ligand>
</feature>
<reference evidence="12 13" key="1">
    <citation type="submission" date="2019-03" db="EMBL/GenBank/DDBJ databases">
        <title>Genomic Encyclopedia of Type Strains, Phase IV (KMG-IV): sequencing the most valuable type-strain genomes for metagenomic binning, comparative biology and taxonomic classification.</title>
        <authorList>
            <person name="Goeker M."/>
        </authorList>
    </citation>
    <scope>NUCLEOTIDE SEQUENCE [LARGE SCALE GENOMIC DNA]</scope>
    <source>
        <strain evidence="12 13">DSM 13587</strain>
    </source>
</reference>
<dbReference type="AlphaFoldDB" id="A0A4R3MYQ9"/>
<comment type="cofactor">
    <cofactor evidence="10">
        <name>Mn(2+)</name>
        <dbReference type="ChEBI" id="CHEBI:29035"/>
    </cofactor>
    <text evidence="10">Binds 2 Mn(2+) ions per subunit in a binuclear metal center.</text>
</comment>
<keyword evidence="5 10" id="KW-0479">Metal-binding</keyword>
<evidence type="ECO:0000313" key="13">
    <source>
        <dbReference type="Proteomes" id="UP000295717"/>
    </source>
</evidence>
<keyword evidence="1 10" id="KW-1003">Cell membrane</keyword>
<comment type="similarity">
    <text evidence="10">Belongs to the LpxH family.</text>
</comment>
<dbReference type="UniPathway" id="UPA00359">
    <property type="reaction ID" value="UER00480"/>
</dbReference>
<feature type="binding site" evidence="10">
    <location>
        <position position="30"/>
    </location>
    <ligand>
        <name>Mn(2+)</name>
        <dbReference type="ChEBI" id="CHEBI:29035"/>
        <label>1</label>
    </ligand>
</feature>
<evidence type="ECO:0000256" key="8">
    <source>
        <dbReference type="ARBA" id="ARBA00023136"/>
    </source>
</evidence>
<dbReference type="CDD" id="cd07398">
    <property type="entry name" value="MPP_YbbF-LpxH"/>
    <property type="match status" value="1"/>
</dbReference>
<dbReference type="SUPFAM" id="SSF56300">
    <property type="entry name" value="Metallo-dependent phosphatases"/>
    <property type="match status" value="1"/>
</dbReference>
<dbReference type="RefSeq" id="WP_132977103.1">
    <property type="nucleotide sequence ID" value="NZ_SMAO01000004.1"/>
</dbReference>
<feature type="binding site" evidence="10">
    <location>
        <position position="63"/>
    </location>
    <ligand>
        <name>Mn(2+)</name>
        <dbReference type="ChEBI" id="CHEBI:29035"/>
        <label>2</label>
    </ligand>
</feature>
<dbReference type="GO" id="GO:0009245">
    <property type="term" value="P:lipid A biosynthetic process"/>
    <property type="evidence" value="ECO:0007669"/>
    <property type="project" value="UniProtKB-UniRule"/>
</dbReference>
<dbReference type="PANTHER" id="PTHR34990:SF1">
    <property type="entry name" value="UDP-2,3-DIACYLGLUCOSAMINE HYDROLASE"/>
    <property type="match status" value="1"/>
</dbReference>
<evidence type="ECO:0000256" key="2">
    <source>
        <dbReference type="ARBA" id="ARBA00022516"/>
    </source>
</evidence>
<dbReference type="InterPro" id="IPR004843">
    <property type="entry name" value="Calcineurin-like_PHP"/>
</dbReference>
<keyword evidence="8 10" id="KW-0472">Membrane</keyword>
<dbReference type="HAMAP" id="MF_00575">
    <property type="entry name" value="LpxH"/>
    <property type="match status" value="1"/>
</dbReference>
<comment type="subcellular location">
    <subcellularLocation>
        <location evidence="10">Cell inner membrane</location>
        <topology evidence="10">Peripheral membrane protein</topology>
        <orientation evidence="10">Cytoplasmic side</orientation>
    </subcellularLocation>
</comment>
<keyword evidence="4 10" id="KW-0441">Lipid A biosynthesis</keyword>
<dbReference type="GO" id="GO:0030145">
    <property type="term" value="F:manganese ion binding"/>
    <property type="evidence" value="ECO:0007669"/>
    <property type="project" value="UniProtKB-UniRule"/>
</dbReference>
<sequence>MDHNRDHRLQTVDDSRATLVRPDETLFISDLHLSPERPTTLDLFLRFLAGRARQAARLYILGDLFDAWIGDDDDTPLNTQVRAALRALTDSGTACDLMHGNRDFLIGRAFCRDTGCTLLRDPTLRYFDGEPTLLMHGDLLCTDDAAYQQFRRRVRNPFVRRLFLWKSLAGRRALAADYRDKSRAANADKPPEIMDVNQGAVVACLRRFNASRLIHGHTHRPAEHAFALDGTAIHRLVLSEWRTDCGEVLVHRPGGWHRELIVKGFDQQGHLYQSITAAQ</sequence>
<feature type="binding site" evidence="10">
    <location>
        <position position="182"/>
    </location>
    <ligand>
        <name>substrate</name>
    </ligand>
</feature>
<dbReference type="NCBIfam" id="TIGR01854">
    <property type="entry name" value="lipid_A_lpxH"/>
    <property type="match status" value="1"/>
</dbReference>
<organism evidence="12 13">
    <name type="scientific">Thiobaca trueperi</name>
    <dbReference type="NCBI Taxonomy" id="127458"/>
    <lineage>
        <taxon>Bacteria</taxon>
        <taxon>Pseudomonadati</taxon>
        <taxon>Pseudomonadota</taxon>
        <taxon>Gammaproteobacteria</taxon>
        <taxon>Chromatiales</taxon>
        <taxon>Chromatiaceae</taxon>
        <taxon>Thiobaca</taxon>
    </lineage>
</organism>
<dbReference type="Proteomes" id="UP000295717">
    <property type="component" value="Unassembled WGS sequence"/>
</dbReference>
<name>A0A4R3MYQ9_9GAMM</name>
<feature type="binding site" evidence="10">
    <location>
        <position position="217"/>
    </location>
    <ligand>
        <name>substrate</name>
    </ligand>
</feature>
<feature type="binding site" evidence="10">
    <location>
        <position position="32"/>
    </location>
    <ligand>
        <name>Mn(2+)</name>
        <dbReference type="ChEBI" id="CHEBI:29035"/>
        <label>1</label>
    </ligand>
</feature>
<evidence type="ECO:0000256" key="6">
    <source>
        <dbReference type="ARBA" id="ARBA00022801"/>
    </source>
</evidence>
<feature type="binding site" evidence="10">
    <location>
        <position position="219"/>
    </location>
    <ligand>
        <name>Mn(2+)</name>
        <dbReference type="ChEBI" id="CHEBI:29035"/>
        <label>1</label>
    </ligand>
</feature>
<evidence type="ECO:0000256" key="4">
    <source>
        <dbReference type="ARBA" id="ARBA00022556"/>
    </source>
</evidence>
<dbReference type="GO" id="GO:0008758">
    <property type="term" value="F:UDP-2,3-diacylglucosamine hydrolase activity"/>
    <property type="evidence" value="ECO:0007669"/>
    <property type="project" value="UniProtKB-UniRule"/>
</dbReference>
<dbReference type="EC" id="3.6.1.54" evidence="10"/>
<evidence type="ECO:0000256" key="7">
    <source>
        <dbReference type="ARBA" id="ARBA00023098"/>
    </source>
</evidence>
<dbReference type="OrthoDB" id="9783283at2"/>
<evidence type="ECO:0000313" key="12">
    <source>
        <dbReference type="EMBL" id="TCT21524.1"/>
    </source>
</evidence>
<feature type="binding site" evidence="10">
    <location>
        <position position="101"/>
    </location>
    <ligand>
        <name>Mn(2+)</name>
        <dbReference type="ChEBI" id="CHEBI:29035"/>
        <label>2</label>
    </ligand>
</feature>
<keyword evidence="13" id="KW-1185">Reference proteome</keyword>
<dbReference type="Pfam" id="PF00149">
    <property type="entry name" value="Metallophos"/>
    <property type="match status" value="1"/>
</dbReference>
<dbReference type="Gene3D" id="3.60.21.10">
    <property type="match status" value="1"/>
</dbReference>
<proteinExistence type="inferred from homology"/>
<protein>
    <recommendedName>
        <fullName evidence="10">UDP-2,3-diacylglucosamine hydrolase</fullName>
        <ecNumber evidence="10">3.6.1.54</ecNumber>
    </recommendedName>
    <alternativeName>
        <fullName evidence="10">UDP-2,3-diacylglucosamine diphosphatase</fullName>
    </alternativeName>
</protein>
<evidence type="ECO:0000256" key="10">
    <source>
        <dbReference type="HAMAP-Rule" id="MF_00575"/>
    </source>
</evidence>
<dbReference type="NCBIfam" id="NF003743">
    <property type="entry name" value="PRK05340.1"/>
    <property type="match status" value="1"/>
</dbReference>
<dbReference type="GO" id="GO:0005737">
    <property type="term" value="C:cytoplasm"/>
    <property type="evidence" value="ECO:0007669"/>
    <property type="project" value="InterPro"/>
</dbReference>
<evidence type="ECO:0000256" key="3">
    <source>
        <dbReference type="ARBA" id="ARBA00022519"/>
    </source>
</evidence>
<evidence type="ECO:0000259" key="11">
    <source>
        <dbReference type="Pfam" id="PF00149"/>
    </source>
</evidence>
<keyword evidence="9 10" id="KW-0464">Manganese</keyword>
<comment type="caution">
    <text evidence="12">The sequence shown here is derived from an EMBL/GenBank/DDBJ whole genome shotgun (WGS) entry which is preliminary data.</text>
</comment>
<feature type="binding site" evidence="10">
    <location>
        <position position="136"/>
    </location>
    <ligand>
        <name>Mn(2+)</name>
        <dbReference type="ChEBI" id="CHEBI:29035"/>
        <label>2</label>
    </ligand>
</feature>
<keyword evidence="2 10" id="KW-0444">Lipid biosynthesis</keyword>
<feature type="domain" description="Calcineurin-like phosphoesterase" evidence="11">
    <location>
        <begin position="26"/>
        <end position="221"/>
    </location>
</feature>
<feature type="binding site" evidence="10">
    <location>
        <position position="63"/>
    </location>
    <ligand>
        <name>Mn(2+)</name>
        <dbReference type="ChEBI" id="CHEBI:29035"/>
        <label>1</label>
    </ligand>
</feature>
<keyword evidence="6 10" id="KW-0378">Hydrolase</keyword>
<keyword evidence="3 10" id="KW-0997">Cell inner membrane</keyword>
<dbReference type="EMBL" id="SMAO01000004">
    <property type="protein sequence ID" value="TCT21524.1"/>
    <property type="molecule type" value="Genomic_DNA"/>
</dbReference>
<feature type="binding site" evidence="10">
    <location>
        <position position="186"/>
    </location>
    <ligand>
        <name>substrate</name>
    </ligand>
</feature>
<comment type="function">
    <text evidence="10">Hydrolyzes the pyrophosphate bond of UDP-2,3-diacylglucosamine to yield 2,3-diacylglucosamine 1-phosphate (lipid X) and UMP by catalyzing the attack of water at the alpha-P atom. Involved in the biosynthesis of lipid A, a phosphorylated glycolipid that anchors the lipopolysaccharide to the outer membrane of the cell.</text>
</comment>
<accession>A0A4R3MYQ9</accession>
<feature type="binding site" evidence="10">
    <location>
        <position position="144"/>
    </location>
    <ligand>
        <name>substrate</name>
    </ligand>
</feature>